<evidence type="ECO:0000256" key="8">
    <source>
        <dbReference type="ARBA" id="ARBA00023053"/>
    </source>
</evidence>
<dbReference type="HOGENOM" id="CLU_018808_15_2_2"/>
<feature type="transmembrane region" description="Helical" evidence="14">
    <location>
        <begin position="197"/>
        <end position="223"/>
    </location>
</feature>
<feature type="transmembrane region" description="Helical" evidence="14">
    <location>
        <begin position="431"/>
        <end position="450"/>
    </location>
</feature>
<dbReference type="GO" id="GO:0005886">
    <property type="term" value="C:plasma membrane"/>
    <property type="evidence" value="ECO:0007669"/>
    <property type="project" value="UniProtKB-SubCell"/>
</dbReference>
<evidence type="ECO:0000256" key="6">
    <source>
        <dbReference type="ARBA" id="ARBA00022847"/>
    </source>
</evidence>
<dbReference type="GO" id="GO:0015824">
    <property type="term" value="P:proline transport"/>
    <property type="evidence" value="ECO:0007669"/>
    <property type="project" value="InterPro"/>
</dbReference>
<evidence type="ECO:0000256" key="3">
    <source>
        <dbReference type="ARBA" id="ARBA00022448"/>
    </source>
</evidence>
<evidence type="ECO:0000256" key="2">
    <source>
        <dbReference type="ARBA" id="ARBA00006434"/>
    </source>
</evidence>
<evidence type="ECO:0000313" key="16">
    <source>
        <dbReference type="Proteomes" id="UP000008386"/>
    </source>
</evidence>
<feature type="transmembrane region" description="Helical" evidence="14">
    <location>
        <begin position="129"/>
        <end position="148"/>
    </location>
</feature>
<evidence type="ECO:0000256" key="11">
    <source>
        <dbReference type="ARBA" id="ARBA00023201"/>
    </source>
</evidence>
<feature type="transmembrane region" description="Helical" evidence="14">
    <location>
        <begin position="320"/>
        <end position="340"/>
    </location>
</feature>
<feature type="transmembrane region" description="Helical" evidence="14">
    <location>
        <begin position="53"/>
        <end position="75"/>
    </location>
</feature>
<reference evidence="15 16" key="1">
    <citation type="journal article" date="2011" name="J. Bacteriol.">
        <title>Complete genome sequence of the obligate piezophilic hyperthermophilic archaeon Pyrococcus yayanosii CH1.</title>
        <authorList>
            <person name="Jun X."/>
            <person name="Lupeng L."/>
            <person name="Minjuan X."/>
            <person name="Oger P."/>
            <person name="Fengping W."/>
            <person name="Jebbar M."/>
            <person name="Xiang X."/>
        </authorList>
    </citation>
    <scope>NUCLEOTIDE SEQUENCE [LARGE SCALE GENOMIC DNA]</scope>
    <source>
        <strain evidence="16">CH1 / JCM 16557</strain>
    </source>
</reference>
<comment type="similarity">
    <text evidence="2 13">Belongs to the sodium:solute symporter (SSF) (TC 2.A.21) family.</text>
</comment>
<feature type="transmembrane region" description="Helical" evidence="14">
    <location>
        <begin position="400"/>
        <end position="424"/>
    </location>
</feature>
<dbReference type="InterPro" id="IPR011851">
    <property type="entry name" value="Na/Pro_symporter"/>
</dbReference>
<dbReference type="RefSeq" id="WP_013905589.1">
    <property type="nucleotide sequence ID" value="NC_015680.1"/>
</dbReference>
<dbReference type="PROSITE" id="PS50283">
    <property type="entry name" value="NA_SOLUT_SYMP_3"/>
    <property type="match status" value="1"/>
</dbReference>
<feature type="transmembrane region" description="Helical" evidence="14">
    <location>
        <begin position="235"/>
        <end position="254"/>
    </location>
</feature>
<feature type="transmembrane region" description="Helical" evidence="14">
    <location>
        <begin position="168"/>
        <end position="190"/>
    </location>
</feature>
<dbReference type="InterPro" id="IPR001734">
    <property type="entry name" value="Na/solute_symporter"/>
</dbReference>
<dbReference type="STRING" id="529709.PYCH_08470"/>
<protein>
    <submittedName>
        <fullName evidence="15">Proline permease</fullName>
    </submittedName>
</protein>
<keyword evidence="4" id="KW-1003">Cell membrane</keyword>
<keyword evidence="9" id="KW-0406">Ion transport</keyword>
<name>F8AJ91_PYRYC</name>
<proteinExistence type="inferred from homology"/>
<evidence type="ECO:0000256" key="10">
    <source>
        <dbReference type="ARBA" id="ARBA00023136"/>
    </source>
</evidence>
<keyword evidence="16" id="KW-1185">Reference proteome</keyword>
<dbReference type="InterPro" id="IPR038377">
    <property type="entry name" value="Na/Glc_symporter_sf"/>
</dbReference>
<evidence type="ECO:0000256" key="12">
    <source>
        <dbReference type="ARBA" id="ARBA00033708"/>
    </source>
</evidence>
<evidence type="ECO:0000256" key="9">
    <source>
        <dbReference type="ARBA" id="ARBA00023065"/>
    </source>
</evidence>
<dbReference type="EMBL" id="CP002779">
    <property type="protein sequence ID" value="AEH24532.1"/>
    <property type="molecule type" value="Genomic_DNA"/>
</dbReference>
<keyword evidence="3" id="KW-0813">Transport</keyword>
<dbReference type="OrthoDB" id="9779at2157"/>
<dbReference type="GeneID" id="10837422"/>
<dbReference type="Pfam" id="PF00474">
    <property type="entry name" value="SSF"/>
    <property type="match status" value="1"/>
</dbReference>
<dbReference type="eggNOG" id="arCOG01316">
    <property type="taxonomic scope" value="Archaea"/>
</dbReference>
<dbReference type="KEGG" id="pya:PYCH_08470"/>
<evidence type="ECO:0000256" key="4">
    <source>
        <dbReference type="ARBA" id="ARBA00022475"/>
    </source>
</evidence>
<keyword evidence="7 14" id="KW-1133">Transmembrane helix</keyword>
<feature type="transmembrane region" description="Helical" evidence="14">
    <location>
        <begin position="456"/>
        <end position="478"/>
    </location>
</feature>
<dbReference type="Gene3D" id="1.20.1730.10">
    <property type="entry name" value="Sodium/glucose cotransporter"/>
    <property type="match status" value="1"/>
</dbReference>
<evidence type="ECO:0000313" key="15">
    <source>
        <dbReference type="EMBL" id="AEH24532.1"/>
    </source>
</evidence>
<comment type="subcellular location">
    <subcellularLocation>
        <location evidence="1">Cell membrane</location>
        <topology evidence="1">Multi-pass membrane protein</topology>
    </subcellularLocation>
</comment>
<feature type="transmembrane region" description="Helical" evidence="14">
    <location>
        <begin position="275"/>
        <end position="300"/>
    </location>
</feature>
<evidence type="ECO:0000256" key="5">
    <source>
        <dbReference type="ARBA" id="ARBA00022692"/>
    </source>
</evidence>
<comment type="catalytic activity">
    <reaction evidence="12">
        <text>L-proline(in) + Na(+)(in) = L-proline(out) + Na(+)(out)</text>
        <dbReference type="Rhea" id="RHEA:28967"/>
        <dbReference type="ChEBI" id="CHEBI:29101"/>
        <dbReference type="ChEBI" id="CHEBI:60039"/>
    </reaction>
</comment>
<keyword evidence="11" id="KW-0739">Sodium transport</keyword>
<evidence type="ECO:0000256" key="7">
    <source>
        <dbReference type="ARBA" id="ARBA00022989"/>
    </source>
</evidence>
<evidence type="ECO:0000256" key="1">
    <source>
        <dbReference type="ARBA" id="ARBA00004651"/>
    </source>
</evidence>
<gene>
    <name evidence="15" type="ordered locus">PYCH_08470</name>
</gene>
<dbReference type="GO" id="GO:0005298">
    <property type="term" value="F:proline:sodium symporter activity"/>
    <property type="evidence" value="ECO:0007669"/>
    <property type="project" value="InterPro"/>
</dbReference>
<organism evidence="15 16">
    <name type="scientific">Pyrococcus yayanosii (strain CH1 / JCM 16557)</name>
    <dbReference type="NCBI Taxonomy" id="529709"/>
    <lineage>
        <taxon>Archaea</taxon>
        <taxon>Methanobacteriati</taxon>
        <taxon>Methanobacteriota</taxon>
        <taxon>Thermococci</taxon>
        <taxon>Thermococcales</taxon>
        <taxon>Thermococcaceae</taxon>
        <taxon>Pyrococcus</taxon>
    </lineage>
</organism>
<dbReference type="InterPro" id="IPR050277">
    <property type="entry name" value="Sodium:Solute_Symporter"/>
</dbReference>
<dbReference type="Proteomes" id="UP000008386">
    <property type="component" value="Chromosome"/>
</dbReference>
<feature type="transmembrane region" description="Helical" evidence="14">
    <location>
        <begin position="81"/>
        <end position="101"/>
    </location>
</feature>
<dbReference type="NCBIfam" id="TIGR00813">
    <property type="entry name" value="sss"/>
    <property type="match status" value="1"/>
</dbReference>
<keyword evidence="5 14" id="KW-0812">Transmembrane</keyword>
<keyword evidence="10 14" id="KW-0472">Membrane</keyword>
<dbReference type="AlphaFoldDB" id="F8AJ91"/>
<keyword evidence="8" id="KW-0915">Sodium</keyword>
<accession>F8AJ91</accession>
<feature type="transmembrane region" description="Helical" evidence="14">
    <location>
        <begin position="12"/>
        <end position="32"/>
    </location>
</feature>
<sequence>METAYEMLKNPAAFAAFLFTLLLPILVGFFVMKRTKTEEDFFLGGRAMDKITVALSAVSSGRSSWLVLGLSGMAYKMGVTAVWAAVGYITAEMLQFVYMGIRLRKFSEKFKAITVPDYFEARFRDNTKIVRLVVSIIIVIFLTSYVGAQFNAGAKTLSAALGMGMLEALLVAVLMIVIYMILGGFIAVAYNDVIRAVIMIIGLTVLPAVAIAKVGGIGALLEILHQLNPKYIDPWAFGAGVVIGFIGIGLGSPGQPHIIVRYMSIDNPNRLRQSTVIGTFWNVVLAWGAIFVGLAGRALFPDVKMLPNESAEMVYPLLSAEFFGPVLYGILMGGIFAAILSTADSQLLVVSSTVVKDFYQEVIKKGHPIDDKTALRLSRITVFVIGFLAAIMAYYAKDIIFWFVLFAWGGLGASIGPTLILSLYWKRTTKWGVIAGMVVGTVTTIVWKLYLKQITGLYELVPAFIFALIATIVVSLATKPPENVEELMKAME</sequence>
<evidence type="ECO:0000256" key="13">
    <source>
        <dbReference type="RuleBase" id="RU362091"/>
    </source>
</evidence>
<dbReference type="GO" id="GO:0031402">
    <property type="term" value="F:sodium ion binding"/>
    <property type="evidence" value="ECO:0007669"/>
    <property type="project" value="InterPro"/>
</dbReference>
<dbReference type="CDD" id="cd11475">
    <property type="entry name" value="SLC5sbd_PutP"/>
    <property type="match status" value="1"/>
</dbReference>
<keyword evidence="6" id="KW-0769">Symport</keyword>
<dbReference type="PANTHER" id="PTHR48086:SF3">
    <property type="entry name" value="SODIUM_PROLINE SYMPORTER"/>
    <property type="match status" value="1"/>
</dbReference>
<evidence type="ECO:0000256" key="14">
    <source>
        <dbReference type="SAM" id="Phobius"/>
    </source>
</evidence>
<dbReference type="PANTHER" id="PTHR48086">
    <property type="entry name" value="SODIUM/PROLINE SYMPORTER-RELATED"/>
    <property type="match status" value="1"/>
</dbReference>